<accession>A0ABV1WY11</accession>
<organism evidence="3 4">
    <name type="scientific">Streptomyces hyaluromycini</name>
    <dbReference type="NCBI Taxonomy" id="1377993"/>
    <lineage>
        <taxon>Bacteria</taxon>
        <taxon>Bacillati</taxon>
        <taxon>Actinomycetota</taxon>
        <taxon>Actinomycetes</taxon>
        <taxon>Kitasatosporales</taxon>
        <taxon>Streptomycetaceae</taxon>
        <taxon>Streptomyces</taxon>
    </lineage>
</organism>
<sequence>MRLSRIPHSELLGAPLPDPDDTEADLAHHLGLARFTDAGFPWFAPIGQRLVTHIRQVVRREMERAGYAEFRGPAVHRVETLAPAGWLERFGGELIGFSAPFEQYTLAATSEEPLLSWIGSAGLASHRQLPMRLFEFREIFRFRDRPQSIYNSRQFQCCLFASLDTDHTAYLASAAHAQRTVRAVLDRLRLRAELVRDEATGGFEFIFPYARGDRPRSRTIPYHRDAARPRTAEDDIPQGGVAMGYGYTHTPAFDVRFRDEDNQLRTPVMGTYGIGVQRCVLALLEQHRVAEGIALPAAVRPFDVTVTVQGRDPGTTEAAERVYRRPPDPPRRPTRRRSRRSAGPGRPPPRPPKPEPVTTARTTPCGPGRRRFRVTCPAPLHPTPLRFTPPHPTSRDLTRPRATRVATHSTALGSRRRRDAPTGSRSVTPLRIPSPP</sequence>
<dbReference type="Proteomes" id="UP001474181">
    <property type="component" value="Unassembled WGS sequence"/>
</dbReference>
<protein>
    <recommendedName>
        <fullName evidence="2">Aminoacyl-transfer RNA synthetases class-II family profile domain-containing protein</fullName>
    </recommendedName>
</protein>
<feature type="compositionally biased region" description="Basic and acidic residues" evidence="1">
    <location>
        <begin position="318"/>
        <end position="331"/>
    </location>
</feature>
<dbReference type="InterPro" id="IPR045864">
    <property type="entry name" value="aa-tRNA-synth_II/BPL/LPL"/>
</dbReference>
<feature type="domain" description="Aminoacyl-transfer RNA synthetases class-II family profile" evidence="2">
    <location>
        <begin position="47"/>
        <end position="301"/>
    </location>
</feature>
<name>A0ABV1WY11_9ACTN</name>
<evidence type="ECO:0000259" key="2">
    <source>
        <dbReference type="PROSITE" id="PS50862"/>
    </source>
</evidence>
<dbReference type="Gene3D" id="3.30.930.10">
    <property type="entry name" value="Bira Bifunctional Protein, Domain 2"/>
    <property type="match status" value="1"/>
</dbReference>
<dbReference type="SUPFAM" id="SSF55681">
    <property type="entry name" value="Class II aaRS and biotin synthetases"/>
    <property type="match status" value="1"/>
</dbReference>
<gene>
    <name evidence="3" type="ORF">ABT404_19610</name>
</gene>
<dbReference type="EMBL" id="JBEPEK010000130">
    <property type="protein sequence ID" value="MER7181660.1"/>
    <property type="molecule type" value="Genomic_DNA"/>
</dbReference>
<reference evidence="3 4" key="1">
    <citation type="submission" date="2024-06" db="EMBL/GenBank/DDBJ databases">
        <title>The Natural Products Discovery Center: Release of the First 8490 Sequenced Strains for Exploring Actinobacteria Biosynthetic Diversity.</title>
        <authorList>
            <person name="Kalkreuter E."/>
            <person name="Kautsar S.A."/>
            <person name="Yang D."/>
            <person name="Bader C.D."/>
            <person name="Teijaro C.N."/>
            <person name="Fluegel L."/>
            <person name="Davis C.M."/>
            <person name="Simpson J.R."/>
            <person name="Lauterbach L."/>
            <person name="Steele A.D."/>
            <person name="Gui C."/>
            <person name="Meng S."/>
            <person name="Li G."/>
            <person name="Viehrig K."/>
            <person name="Ye F."/>
            <person name="Su P."/>
            <person name="Kiefer A.F."/>
            <person name="Nichols A."/>
            <person name="Cepeda A.J."/>
            <person name="Yan W."/>
            <person name="Fan B."/>
            <person name="Jiang Y."/>
            <person name="Adhikari A."/>
            <person name="Zheng C.-J."/>
            <person name="Schuster L."/>
            <person name="Cowan T.M."/>
            <person name="Smanski M.J."/>
            <person name="Chevrette M.G."/>
            <person name="De Carvalho L.P.S."/>
            <person name="Shen B."/>
        </authorList>
    </citation>
    <scope>NUCLEOTIDE SEQUENCE [LARGE SCALE GENOMIC DNA]</scope>
    <source>
        <strain evidence="3 4">NPDC000234</strain>
    </source>
</reference>
<dbReference type="PROSITE" id="PS50862">
    <property type="entry name" value="AA_TRNA_LIGASE_II"/>
    <property type="match status" value="1"/>
</dbReference>
<dbReference type="InterPro" id="IPR006195">
    <property type="entry name" value="aa-tRNA-synth_II"/>
</dbReference>
<dbReference type="PANTHER" id="PTHR42753">
    <property type="entry name" value="MITOCHONDRIAL RIBOSOME PROTEIN L39/PROLYL-TRNA LIGASE FAMILY MEMBER"/>
    <property type="match status" value="1"/>
</dbReference>
<feature type="region of interest" description="Disordered" evidence="1">
    <location>
        <begin position="308"/>
        <end position="436"/>
    </location>
</feature>
<comment type="caution">
    <text evidence="3">The sequence shown here is derived from an EMBL/GenBank/DDBJ whole genome shotgun (WGS) entry which is preliminary data.</text>
</comment>
<keyword evidence="4" id="KW-1185">Reference proteome</keyword>
<proteinExistence type="predicted"/>
<evidence type="ECO:0000313" key="3">
    <source>
        <dbReference type="EMBL" id="MER7181660.1"/>
    </source>
</evidence>
<dbReference type="InterPro" id="IPR050062">
    <property type="entry name" value="Pro-tRNA_synthetase"/>
</dbReference>
<evidence type="ECO:0000313" key="4">
    <source>
        <dbReference type="Proteomes" id="UP001474181"/>
    </source>
</evidence>
<feature type="compositionally biased region" description="Pro residues" evidence="1">
    <location>
        <begin position="379"/>
        <end position="392"/>
    </location>
</feature>
<evidence type="ECO:0000256" key="1">
    <source>
        <dbReference type="SAM" id="MobiDB-lite"/>
    </source>
</evidence>
<feature type="compositionally biased region" description="Pro residues" evidence="1">
    <location>
        <begin position="345"/>
        <end position="355"/>
    </location>
</feature>
<dbReference type="PANTHER" id="PTHR42753:SF2">
    <property type="entry name" value="PROLINE--TRNA LIGASE"/>
    <property type="match status" value="1"/>
</dbReference>
<dbReference type="RefSeq" id="WP_350782647.1">
    <property type="nucleotide sequence ID" value="NZ_JBEPEK010000130.1"/>
</dbReference>